<keyword evidence="3 5" id="KW-0378">Hydrolase</keyword>
<accession>A0ABX0L5P3</accession>
<protein>
    <recommendedName>
        <fullName evidence="5">Alpha-galactosidase</fullName>
        <ecNumber evidence="5">3.2.1.22</ecNumber>
    </recommendedName>
    <alternativeName>
        <fullName evidence="5">Melibiase</fullName>
    </alternativeName>
</protein>
<keyword evidence="5" id="KW-1015">Disulfide bond</keyword>
<dbReference type="Proteomes" id="UP001515641">
    <property type="component" value="Unassembled WGS sequence"/>
</dbReference>
<dbReference type="Pfam" id="PF17801">
    <property type="entry name" value="Melibiase_C"/>
    <property type="match status" value="1"/>
</dbReference>
<evidence type="ECO:0000256" key="6">
    <source>
        <dbReference type="SAM" id="SignalP"/>
    </source>
</evidence>
<dbReference type="PANTHER" id="PTHR11452">
    <property type="entry name" value="ALPHA-GALACTOSIDASE/ALPHA-N-ACETYLGALACTOSAMINIDASE"/>
    <property type="match status" value="1"/>
</dbReference>
<dbReference type="RefSeq" id="WP_166450837.1">
    <property type="nucleotide sequence ID" value="NZ_JAAOMA010000003.1"/>
</dbReference>
<feature type="signal peptide" evidence="6">
    <location>
        <begin position="1"/>
        <end position="25"/>
    </location>
</feature>
<evidence type="ECO:0000256" key="5">
    <source>
        <dbReference type="RuleBase" id="RU361168"/>
    </source>
</evidence>
<dbReference type="InterPro" id="IPR013780">
    <property type="entry name" value="Glyco_hydro_b"/>
</dbReference>
<comment type="caution">
    <text evidence="8">The sequence shown here is derived from an EMBL/GenBank/DDBJ whole genome shotgun (WGS) entry which is preliminary data.</text>
</comment>
<dbReference type="Gene3D" id="3.20.20.70">
    <property type="entry name" value="Aldolase class I"/>
    <property type="match status" value="1"/>
</dbReference>
<feature type="domain" description="Ricin B lectin" evidence="7">
    <location>
        <begin position="455"/>
        <end position="590"/>
    </location>
</feature>
<organism evidence="8 9">
    <name type="scientific">Chromobacterium fluminis</name>
    <dbReference type="NCBI Taxonomy" id="3044269"/>
    <lineage>
        <taxon>Bacteria</taxon>
        <taxon>Pseudomonadati</taxon>
        <taxon>Pseudomonadota</taxon>
        <taxon>Betaproteobacteria</taxon>
        <taxon>Neisseriales</taxon>
        <taxon>Chromobacteriaceae</taxon>
        <taxon>Chromobacterium</taxon>
    </lineage>
</organism>
<evidence type="ECO:0000256" key="1">
    <source>
        <dbReference type="ARBA" id="ARBA00009743"/>
    </source>
</evidence>
<evidence type="ECO:0000259" key="7">
    <source>
        <dbReference type="SMART" id="SM00458"/>
    </source>
</evidence>
<dbReference type="SUPFAM" id="SSF51445">
    <property type="entry name" value="(Trans)glycosidases"/>
    <property type="match status" value="1"/>
</dbReference>
<dbReference type="InterPro" id="IPR017853">
    <property type="entry name" value="GH"/>
</dbReference>
<evidence type="ECO:0000256" key="2">
    <source>
        <dbReference type="ARBA" id="ARBA00022729"/>
    </source>
</evidence>
<dbReference type="EC" id="3.2.1.22" evidence="5"/>
<evidence type="ECO:0000256" key="4">
    <source>
        <dbReference type="ARBA" id="ARBA00023295"/>
    </source>
</evidence>
<sequence length="595" mass="63295">MSSILSRCRLLPILALPWCSLAAQAQLLAPLPPMGFNNWARFQCTPQKPLDGSNPAAYSFQRFMEDQGRALHDSGLSAAGYKTVVVDDCWMMRNSQGYLHGNPKWSGTQQPGFDYELTDYMNTLHNLGLLGGVYNTAGAKTCQGEKAGAQGHQQADANSYAFWGVDFLKLDNCGAEGGVSTETLDKQMQAALKNVSRPIVFDPSLPAGQYPQSPAKYTALALAKQLGQMWRVGPDIKITHDSAPPVSPWDSKEAGYEIGVYQTYDSTIALSRYVGPGSWNDADQLMLGDNGLSTSEERSQMGLWSIMGAPLFISADVRKMVNPQTAHLKDSLAILSNQRVIAVNQDPLGAGGYRVLRDNPASNAGFDVVVKPLKDGSLAALVLNKNASEQAYTLNLAALGLAPAANGAYTVHHLWTGASQSSVKAVTMRIAPHDNMMLRIVGGGALTPTGQIQTTQPGFDVAAKCLSVAGAAKSGAGIVIDTCSNSPMQQWQRQSNGNIKLLGAKLCLSANATAGPGPLNASTQQWAKLDACDANDPKQVFAYTMTGNLKNSQGCLDVFQGAVSVAGTPVEVYRCAAETAPQVNQIWSAPHGAKL</sequence>
<dbReference type="InterPro" id="IPR035992">
    <property type="entry name" value="Ricin_B-like_lectins"/>
</dbReference>
<dbReference type="PANTHER" id="PTHR11452:SF75">
    <property type="entry name" value="ALPHA-GALACTOSIDASE MEL1"/>
    <property type="match status" value="1"/>
</dbReference>
<evidence type="ECO:0000313" key="8">
    <source>
        <dbReference type="EMBL" id="NHR04318.1"/>
    </source>
</evidence>
<dbReference type="InterPro" id="IPR041233">
    <property type="entry name" value="Melibiase_C"/>
</dbReference>
<proteinExistence type="inferred from homology"/>
<dbReference type="SMART" id="SM00458">
    <property type="entry name" value="RICIN"/>
    <property type="match status" value="1"/>
</dbReference>
<dbReference type="SUPFAM" id="SSF50370">
    <property type="entry name" value="Ricin B-like lectins"/>
    <property type="match status" value="1"/>
</dbReference>
<dbReference type="SUPFAM" id="SSF51011">
    <property type="entry name" value="Glycosyl hydrolase domain"/>
    <property type="match status" value="1"/>
</dbReference>
<keyword evidence="2 6" id="KW-0732">Signal</keyword>
<dbReference type="Pfam" id="PF16499">
    <property type="entry name" value="Melibiase_2"/>
    <property type="match status" value="1"/>
</dbReference>
<dbReference type="PRINTS" id="PR00740">
    <property type="entry name" value="GLHYDRLASE27"/>
</dbReference>
<name>A0ABX0L5P3_9NEIS</name>
<comment type="catalytic activity">
    <reaction evidence="5">
        <text>Hydrolysis of terminal, non-reducing alpha-D-galactose residues in alpha-D-galactosides, including galactose oligosaccharides, galactomannans and galactolipids.</text>
        <dbReference type="EC" id="3.2.1.22"/>
    </reaction>
</comment>
<evidence type="ECO:0000313" key="9">
    <source>
        <dbReference type="Proteomes" id="UP001515641"/>
    </source>
</evidence>
<keyword evidence="9" id="KW-1185">Reference proteome</keyword>
<reference evidence="8 9" key="1">
    <citation type="submission" date="2020-03" db="EMBL/GenBank/DDBJ databases">
        <title>Draft genome sequence of environmentally isolated cultures.</title>
        <authorList>
            <person name="Wilson H.S."/>
            <person name="De Leon M.E."/>
        </authorList>
    </citation>
    <scope>NUCLEOTIDE SEQUENCE [LARGE SCALE GENOMIC DNA]</scope>
    <source>
        <strain evidence="8 9">HSC-31F16</strain>
    </source>
</reference>
<dbReference type="InterPro" id="IPR000772">
    <property type="entry name" value="Ricin_B_lectin"/>
</dbReference>
<dbReference type="InterPro" id="IPR013785">
    <property type="entry name" value="Aldolase_TIM"/>
</dbReference>
<dbReference type="CDD" id="cd14792">
    <property type="entry name" value="GH27"/>
    <property type="match status" value="1"/>
</dbReference>
<dbReference type="Gene3D" id="2.60.40.1180">
    <property type="entry name" value="Golgi alpha-mannosidase II"/>
    <property type="match status" value="1"/>
</dbReference>
<evidence type="ECO:0000256" key="3">
    <source>
        <dbReference type="ARBA" id="ARBA00022801"/>
    </source>
</evidence>
<gene>
    <name evidence="8" type="ORF">HA052_03820</name>
</gene>
<comment type="similarity">
    <text evidence="1 5">Belongs to the glycosyl hydrolase 27 family.</text>
</comment>
<feature type="chain" id="PRO_5046167708" description="Alpha-galactosidase" evidence="6">
    <location>
        <begin position="26"/>
        <end position="595"/>
    </location>
</feature>
<dbReference type="InterPro" id="IPR002241">
    <property type="entry name" value="Glyco_hydro_27"/>
</dbReference>
<dbReference type="PROSITE" id="PS50231">
    <property type="entry name" value="RICIN_B_LECTIN"/>
    <property type="match status" value="1"/>
</dbReference>
<dbReference type="EMBL" id="JAAOMA010000003">
    <property type="protein sequence ID" value="NHR04318.1"/>
    <property type="molecule type" value="Genomic_DNA"/>
</dbReference>
<keyword evidence="4 5" id="KW-0326">Glycosidase</keyword>
<dbReference type="Gene3D" id="2.80.10.50">
    <property type="match status" value="2"/>
</dbReference>